<dbReference type="AlphaFoldDB" id="A0A1Y0AZU0"/>
<gene>
    <name evidence="1" type="ORF">AEK19_MT0433</name>
</gene>
<accession>A0A1Y0AZU0</accession>
<sequence length="59" mass="6288">MESAYIHSFSFSAVFYFGAGASVTSQSPPSMESGNRLILVELQRKLPPLVGHAASTESV</sequence>
<reference evidence="1" key="1">
    <citation type="submission" date="2017-03" db="EMBL/GenBank/DDBJ databases">
        <title>The mitochondrial genome of the carnivorous plant Utricularia reniformis (Lentibulariaceae): structure, comparative analysis and evolutionary landmarks.</title>
        <authorList>
            <person name="Silva S.R."/>
            <person name="Alvarenga D.O."/>
            <person name="Michael T.P."/>
            <person name="Miranda V.F.O."/>
            <person name="Varani A.M."/>
        </authorList>
    </citation>
    <scope>NUCLEOTIDE SEQUENCE</scope>
</reference>
<name>A0A1Y0AZU0_9LAMI</name>
<evidence type="ECO:0000313" key="1">
    <source>
        <dbReference type="EMBL" id="ART30696.1"/>
    </source>
</evidence>
<protein>
    <submittedName>
        <fullName evidence="1">Uncharacterized protein</fullName>
    </submittedName>
</protein>
<geneLocation type="mitochondrion" evidence="1"/>
<proteinExistence type="predicted"/>
<dbReference type="EMBL" id="KY774314">
    <property type="protein sequence ID" value="ART30696.1"/>
    <property type="molecule type" value="Genomic_DNA"/>
</dbReference>
<keyword evidence="1" id="KW-0496">Mitochondrion</keyword>
<organism evidence="1">
    <name type="scientific">Utricularia reniformis</name>
    <dbReference type="NCBI Taxonomy" id="192314"/>
    <lineage>
        <taxon>Eukaryota</taxon>
        <taxon>Viridiplantae</taxon>
        <taxon>Streptophyta</taxon>
        <taxon>Embryophyta</taxon>
        <taxon>Tracheophyta</taxon>
        <taxon>Spermatophyta</taxon>
        <taxon>Magnoliopsida</taxon>
        <taxon>eudicotyledons</taxon>
        <taxon>Gunneridae</taxon>
        <taxon>Pentapetalae</taxon>
        <taxon>asterids</taxon>
        <taxon>lamiids</taxon>
        <taxon>Lamiales</taxon>
        <taxon>Lentibulariaceae</taxon>
        <taxon>Utricularia</taxon>
    </lineage>
</organism>